<gene>
    <name evidence="2" type="ORF">SAMN04488557_3892</name>
</gene>
<feature type="chain" id="PRO_5011694338" description="DUF2380 domain-containing protein" evidence="1">
    <location>
        <begin position="23"/>
        <end position="171"/>
    </location>
</feature>
<keyword evidence="3" id="KW-1185">Reference proteome</keyword>
<organism evidence="2 3">
    <name type="scientific">Hyphomicrobium facile</name>
    <dbReference type="NCBI Taxonomy" id="51670"/>
    <lineage>
        <taxon>Bacteria</taxon>
        <taxon>Pseudomonadati</taxon>
        <taxon>Pseudomonadota</taxon>
        <taxon>Alphaproteobacteria</taxon>
        <taxon>Hyphomicrobiales</taxon>
        <taxon>Hyphomicrobiaceae</taxon>
        <taxon>Hyphomicrobium</taxon>
    </lineage>
</organism>
<dbReference type="AlphaFoldDB" id="A0A1I7NWA1"/>
<dbReference type="InterPro" id="IPR021698">
    <property type="entry name" value="DUF3280"/>
</dbReference>
<dbReference type="RefSeq" id="WP_244531376.1">
    <property type="nucleotide sequence ID" value="NZ_FPCH01000004.1"/>
</dbReference>
<name>A0A1I7NWA1_9HYPH</name>
<accession>A0A1I7NWA1</accession>
<feature type="signal peptide" evidence="1">
    <location>
        <begin position="1"/>
        <end position="22"/>
    </location>
</feature>
<dbReference type="EMBL" id="FPCH01000004">
    <property type="protein sequence ID" value="SFV38873.1"/>
    <property type="molecule type" value="Genomic_DNA"/>
</dbReference>
<dbReference type="STRING" id="51670.SAMN04488557_3892"/>
<sequence>MRMLKRILCLFVPFFMAVPAHATTTKAAVFPFGIHDAQQDGEIVPQYNPEDLRRLTVVVEELKALMAKDGKYAVVDLAPHAKEIEAASPFDQCNGCEVPIAKEAGADIAVTGYVDKVSDALLSLRIVARDTKTGELTKTMSAAINGNTDELWLHGVRYLWRNRFNVEAQPK</sequence>
<keyword evidence="1" id="KW-0732">Signal</keyword>
<evidence type="ECO:0000313" key="3">
    <source>
        <dbReference type="Proteomes" id="UP000199423"/>
    </source>
</evidence>
<reference evidence="3" key="1">
    <citation type="submission" date="2016-10" db="EMBL/GenBank/DDBJ databases">
        <authorList>
            <person name="Varghese N."/>
            <person name="Submissions S."/>
        </authorList>
    </citation>
    <scope>NUCLEOTIDE SEQUENCE [LARGE SCALE GENOMIC DNA]</scope>
    <source>
        <strain evidence="3">DSM 1565</strain>
    </source>
</reference>
<dbReference type="Proteomes" id="UP000199423">
    <property type="component" value="Unassembled WGS sequence"/>
</dbReference>
<protein>
    <recommendedName>
        <fullName evidence="4">DUF2380 domain-containing protein</fullName>
    </recommendedName>
</protein>
<evidence type="ECO:0000256" key="1">
    <source>
        <dbReference type="SAM" id="SignalP"/>
    </source>
</evidence>
<evidence type="ECO:0000313" key="2">
    <source>
        <dbReference type="EMBL" id="SFV38873.1"/>
    </source>
</evidence>
<evidence type="ECO:0008006" key="4">
    <source>
        <dbReference type="Google" id="ProtNLM"/>
    </source>
</evidence>
<proteinExistence type="predicted"/>
<dbReference type="Pfam" id="PF11684">
    <property type="entry name" value="DUF3280"/>
    <property type="match status" value="1"/>
</dbReference>